<evidence type="ECO:0000313" key="2">
    <source>
        <dbReference type="EMBL" id="PUV23376.1"/>
    </source>
</evidence>
<dbReference type="AlphaFoldDB" id="A0A363NRE2"/>
<dbReference type="Proteomes" id="UP000250831">
    <property type="component" value="Unassembled WGS sequence"/>
</dbReference>
<gene>
    <name evidence="2" type="ORF">DCO56_15720</name>
</gene>
<proteinExistence type="predicted"/>
<organism evidence="2 3">
    <name type="scientific">Sphingobacterium athyrii</name>
    <dbReference type="NCBI Taxonomy" id="2152717"/>
    <lineage>
        <taxon>Bacteria</taxon>
        <taxon>Pseudomonadati</taxon>
        <taxon>Bacteroidota</taxon>
        <taxon>Sphingobacteriia</taxon>
        <taxon>Sphingobacteriales</taxon>
        <taxon>Sphingobacteriaceae</taxon>
        <taxon>Sphingobacterium</taxon>
    </lineage>
</organism>
<sequence length="562" mass="65866">MNTELTPIIEAILRAIAVDEIYQWTYTCDGKKYQMLQINRLSNTAIRCIDPLGAINKIIKNHPDLYVKIHFTHEVQKKLDQGLVRTYLIYQSENRIYQNPAQEIPLLLPQYTPAEIIEKTRSYIDQEKSKIRSFIDGHFFYLDSKNHAHAAFMLHQAIELSLRTAEKLLLNDDRKSHSLRGTIGYLKTFDSKLAKLIDSEDEKKALEKIDDAYIGYRYNQDYTIDESLLETAYQIAINALNWIYDYSNLLFEEIREQLTPKQIEHGEIEKFKNNVAIYNKNQYNSSYRDLILNTLELYCTPSLVACFGYHSDHHKYNSLLQNNKEDQITHVYYLFIAYDSLNTDLANLQQKTMDLLPQNVSLTLVTEETPHFIKKLSKGHPFFLSIMKVGDIWFRNAVIENINPDSIVAPQLDLEYARKQWHNRYNNARCIYYAFEDNWTFSVEAGYHSLSQVLEQTCLGVINTILQYKPQTVGLPFLMNLCRLIVPEAHATFCLNNIDHIKFFKEIIKAQQEFRYNANYKGDPSAIIRLQELTKLFIERCNKEMEDYFEKISSVILVEKIE</sequence>
<dbReference type="OrthoDB" id="1321649at2"/>
<dbReference type="Gene3D" id="1.20.120.330">
    <property type="entry name" value="Nucleotidyltransferases domain 2"/>
    <property type="match status" value="2"/>
</dbReference>
<reference evidence="2 3" key="1">
    <citation type="submission" date="2018-04" db="EMBL/GenBank/DDBJ databases">
        <title>Sphingobacterium sp. M46 Genome.</title>
        <authorList>
            <person name="Cheng J."/>
            <person name="Li Y."/>
        </authorList>
    </citation>
    <scope>NUCLEOTIDE SEQUENCE [LARGE SCALE GENOMIC DNA]</scope>
    <source>
        <strain evidence="2 3">M46</strain>
    </source>
</reference>
<comment type="caution">
    <text evidence="2">The sequence shown here is derived from an EMBL/GenBank/DDBJ whole genome shotgun (WGS) entry which is preliminary data.</text>
</comment>
<dbReference type="InterPro" id="IPR007842">
    <property type="entry name" value="HEPN_dom"/>
</dbReference>
<evidence type="ECO:0000259" key="1">
    <source>
        <dbReference type="PROSITE" id="PS50910"/>
    </source>
</evidence>
<protein>
    <recommendedName>
        <fullName evidence="1">HEPN domain-containing protein</fullName>
    </recommendedName>
</protein>
<feature type="domain" description="HEPN" evidence="1">
    <location>
        <begin position="128"/>
        <end position="246"/>
    </location>
</feature>
<dbReference type="Pfam" id="PF05168">
    <property type="entry name" value="HEPN"/>
    <property type="match status" value="1"/>
</dbReference>
<evidence type="ECO:0000313" key="3">
    <source>
        <dbReference type="Proteomes" id="UP000250831"/>
    </source>
</evidence>
<dbReference type="EMBL" id="QCXX01000004">
    <property type="protein sequence ID" value="PUV23376.1"/>
    <property type="molecule type" value="Genomic_DNA"/>
</dbReference>
<dbReference type="SUPFAM" id="SSF81593">
    <property type="entry name" value="Nucleotidyltransferase substrate binding subunit/domain"/>
    <property type="match status" value="1"/>
</dbReference>
<name>A0A363NRE2_9SPHI</name>
<dbReference type="RefSeq" id="WP_108634726.1">
    <property type="nucleotide sequence ID" value="NZ_QCXX01000004.1"/>
</dbReference>
<dbReference type="PROSITE" id="PS50910">
    <property type="entry name" value="HEPN"/>
    <property type="match status" value="1"/>
</dbReference>
<keyword evidence="3" id="KW-1185">Reference proteome</keyword>
<accession>A0A363NRE2</accession>